<dbReference type="Proteomes" id="UP000612746">
    <property type="component" value="Unassembled WGS sequence"/>
</dbReference>
<dbReference type="PANTHER" id="PTHR12403">
    <property type="entry name" value="TRAFFICKING PROTEIN PARTICLE COMPLEX SUBUNIT 2"/>
    <property type="match status" value="1"/>
</dbReference>
<dbReference type="AlphaFoldDB" id="A0A8H7QB36"/>
<gene>
    <name evidence="3" type="ORF">INT44_000867</name>
</gene>
<keyword evidence="4" id="KW-1185">Reference proteome</keyword>
<comment type="caution">
    <text evidence="3">The sequence shown here is derived from an EMBL/GenBank/DDBJ whole genome shotgun (WGS) entry which is preliminary data.</text>
</comment>
<evidence type="ECO:0000313" key="3">
    <source>
        <dbReference type="EMBL" id="KAG2188116.1"/>
    </source>
</evidence>
<dbReference type="InterPro" id="IPR044760">
    <property type="entry name" value="TRAPPC2L"/>
</dbReference>
<name>A0A8H7QB36_9FUNG</name>
<accession>A0A8H7QB36</accession>
<dbReference type="OrthoDB" id="18320at2759"/>
<evidence type="ECO:0000256" key="2">
    <source>
        <dbReference type="ARBA" id="ARBA00024408"/>
    </source>
</evidence>
<dbReference type="GO" id="GO:0006888">
    <property type="term" value="P:endoplasmic reticulum to Golgi vesicle-mediated transport"/>
    <property type="evidence" value="ECO:0007669"/>
    <property type="project" value="InterPro"/>
</dbReference>
<dbReference type="EMBL" id="JAEPRA010000002">
    <property type="protein sequence ID" value="KAG2188116.1"/>
    <property type="molecule type" value="Genomic_DNA"/>
</dbReference>
<reference evidence="3" key="1">
    <citation type="submission" date="2020-12" db="EMBL/GenBank/DDBJ databases">
        <title>Metabolic potential, ecology and presence of endohyphal bacteria is reflected in genomic diversity of Mucoromycotina.</title>
        <authorList>
            <person name="Muszewska A."/>
            <person name="Okrasinska A."/>
            <person name="Steczkiewicz K."/>
            <person name="Drgas O."/>
            <person name="Orlowska M."/>
            <person name="Perlinska-Lenart U."/>
            <person name="Aleksandrzak-Piekarczyk T."/>
            <person name="Szatraj K."/>
            <person name="Zielenkiewicz U."/>
            <person name="Pilsyk S."/>
            <person name="Malc E."/>
            <person name="Mieczkowski P."/>
            <person name="Kruszewska J.S."/>
            <person name="Biernat P."/>
            <person name="Pawlowska J."/>
        </authorList>
    </citation>
    <scope>NUCLEOTIDE SEQUENCE</scope>
    <source>
        <strain evidence="3">WA0000051536</strain>
    </source>
</reference>
<dbReference type="Pfam" id="PF04628">
    <property type="entry name" value="Sedlin_N"/>
    <property type="match status" value="1"/>
</dbReference>
<protein>
    <recommendedName>
        <fullName evidence="2">Trafficking protein particle complex subunit 2-like protein</fullName>
    </recommendedName>
</protein>
<dbReference type="SUPFAM" id="SSF64356">
    <property type="entry name" value="SNARE-like"/>
    <property type="match status" value="1"/>
</dbReference>
<evidence type="ECO:0000313" key="4">
    <source>
        <dbReference type="Proteomes" id="UP000612746"/>
    </source>
</evidence>
<sequence>MSIDINCIAVIGKQNNPLYIKNYSSSHPDLKYHYIAHTAIDVIEERVLNNPKLTDAYLGLLYAMEDLAVYGFMTNTRVKIILVIAVTDNVIKDADIKAIFTKVHSAYVSHVCNPFHNLDQDFVASKRFSNAVDHIGQQNSRATIDV</sequence>
<dbReference type="InterPro" id="IPR011012">
    <property type="entry name" value="Longin-like_dom_sf"/>
</dbReference>
<dbReference type="GO" id="GO:0005737">
    <property type="term" value="C:cytoplasm"/>
    <property type="evidence" value="ECO:0007669"/>
    <property type="project" value="GOC"/>
</dbReference>
<proteinExistence type="inferred from homology"/>
<comment type="similarity">
    <text evidence="1">Belongs to the TRAPP small subunits family. Sedlin subfamily.</text>
</comment>
<evidence type="ECO:0000256" key="1">
    <source>
        <dbReference type="ARBA" id="ARBA00006626"/>
    </source>
</evidence>
<dbReference type="InterPro" id="IPR006722">
    <property type="entry name" value="Sedlin"/>
</dbReference>
<dbReference type="CDD" id="cd14854">
    <property type="entry name" value="TRAPPC2L"/>
    <property type="match status" value="1"/>
</dbReference>
<dbReference type="Gene3D" id="3.30.450.70">
    <property type="match status" value="1"/>
</dbReference>
<organism evidence="3 4">
    <name type="scientific">Umbelopsis vinacea</name>
    <dbReference type="NCBI Taxonomy" id="44442"/>
    <lineage>
        <taxon>Eukaryota</taxon>
        <taxon>Fungi</taxon>
        <taxon>Fungi incertae sedis</taxon>
        <taxon>Mucoromycota</taxon>
        <taxon>Mucoromycotina</taxon>
        <taxon>Umbelopsidomycetes</taxon>
        <taxon>Umbelopsidales</taxon>
        <taxon>Umbelopsidaceae</taxon>
        <taxon>Umbelopsis</taxon>
    </lineage>
</organism>